<dbReference type="GO" id="GO:0005524">
    <property type="term" value="F:ATP binding"/>
    <property type="evidence" value="ECO:0007669"/>
    <property type="project" value="UniProtKB-KW"/>
</dbReference>
<feature type="transmembrane region" description="Helical" evidence="10">
    <location>
        <begin position="55"/>
        <end position="76"/>
    </location>
</feature>
<dbReference type="GO" id="GO:0005886">
    <property type="term" value="C:plasma membrane"/>
    <property type="evidence" value="ECO:0007669"/>
    <property type="project" value="UniProtKB-SubCell"/>
</dbReference>
<dbReference type="RefSeq" id="WP_142854225.1">
    <property type="nucleotide sequence ID" value="NZ_FXWW01000005.1"/>
</dbReference>
<evidence type="ECO:0000313" key="13">
    <source>
        <dbReference type="Proteomes" id="UP000315816"/>
    </source>
</evidence>
<comment type="caution">
    <text evidence="12">The sequence shown here is derived from an EMBL/GenBank/DDBJ whole genome shotgun (WGS) entry which is preliminary data.</text>
</comment>
<dbReference type="OrthoDB" id="9785252at2"/>
<feature type="transmembrane region" description="Helical" evidence="10">
    <location>
        <begin position="165"/>
        <end position="185"/>
    </location>
</feature>
<comment type="subcellular location">
    <subcellularLocation>
        <location evidence="2">Cell membrane</location>
        <topology evidence="2">Multi-pass membrane protein</topology>
    </subcellularLocation>
</comment>
<keyword evidence="10" id="KW-0812">Transmembrane</keyword>
<feature type="transmembrane region" description="Helical" evidence="10">
    <location>
        <begin position="28"/>
        <end position="49"/>
    </location>
</feature>
<dbReference type="InterPro" id="IPR003661">
    <property type="entry name" value="HisK_dim/P_dom"/>
</dbReference>
<dbReference type="InterPro" id="IPR036890">
    <property type="entry name" value="HATPase_C_sf"/>
</dbReference>
<evidence type="ECO:0000256" key="1">
    <source>
        <dbReference type="ARBA" id="ARBA00000085"/>
    </source>
</evidence>
<evidence type="ECO:0000256" key="4">
    <source>
        <dbReference type="ARBA" id="ARBA00022475"/>
    </source>
</evidence>
<dbReference type="InterPro" id="IPR003594">
    <property type="entry name" value="HATPase_dom"/>
</dbReference>
<dbReference type="Proteomes" id="UP000315816">
    <property type="component" value="Unassembled WGS sequence"/>
</dbReference>
<dbReference type="Pfam" id="PF00512">
    <property type="entry name" value="HisKA"/>
    <property type="match status" value="1"/>
</dbReference>
<dbReference type="InterPro" id="IPR036097">
    <property type="entry name" value="HisK_dim/P_sf"/>
</dbReference>
<feature type="transmembrane region" description="Helical" evidence="10">
    <location>
        <begin position="134"/>
        <end position="153"/>
    </location>
</feature>
<sequence length="471" mass="51166">MAEQQTDPATDALPATQQRSWVRLRTLILLRWAAIAGQIAAIAVAVSFFSVQIPFGLVAAVIGAAVIANLVFSALFPRNTRLNERRATGILVFDTLQLGAMMFLTGGIHNPFMVLILAPVTVAATALSTRSTVIVGAIAVAATSFVTWINLPLQTASGVLQMPSLFVFGLWAAVTISVGFIGLYTHRISSEMRSMSEALLATQMALSREQNLTDLGGVVAAAAHELGTPLATIKLVSSELVEELEGQDELRDDARLIGEQANRCRDILQSMGRAGKDDMLVKHAPLIALIDEAAEPHRERGKSLEIEIACVEADPMHQPVMVRRPEIIHGLRNLIQNAVDFASTKVWIEMCWNDERITIRILDDGKGYSPQVLGWIGDPFIRRRKSQAERGQRQAYKGMGLGLFIAKTLLERTGATLNFANASSPYTGRPHPREKSGAIAQVEWQRGTPGLEATDTSAALGENTHFTHHDG</sequence>
<evidence type="ECO:0000313" key="12">
    <source>
        <dbReference type="EMBL" id="TQV66561.1"/>
    </source>
</evidence>
<dbReference type="SMART" id="SM00387">
    <property type="entry name" value="HATPase_c"/>
    <property type="match status" value="1"/>
</dbReference>
<dbReference type="NCBIfam" id="NF033792">
    <property type="entry name" value="ActS_PrrB_HisK"/>
    <property type="match status" value="1"/>
</dbReference>
<dbReference type="Gene3D" id="1.10.287.130">
    <property type="match status" value="1"/>
</dbReference>
<dbReference type="EMBL" id="VICH01000009">
    <property type="protein sequence ID" value="TQV66561.1"/>
    <property type="molecule type" value="Genomic_DNA"/>
</dbReference>
<keyword evidence="6" id="KW-0547">Nucleotide-binding</keyword>
<reference evidence="12 13" key="1">
    <citation type="submission" date="2019-06" db="EMBL/GenBank/DDBJ databases">
        <title>A novel species of marine bacteria.</title>
        <authorList>
            <person name="Wang Y."/>
        </authorList>
    </citation>
    <scope>NUCLEOTIDE SEQUENCE [LARGE SCALE GENOMIC DNA]</scope>
    <source>
        <strain evidence="12 13">MA1-10</strain>
    </source>
</reference>
<evidence type="ECO:0000256" key="8">
    <source>
        <dbReference type="ARBA" id="ARBA00022840"/>
    </source>
</evidence>
<comment type="catalytic activity">
    <reaction evidence="1">
        <text>ATP + protein L-histidine = ADP + protein N-phospho-L-histidine.</text>
        <dbReference type="EC" id="2.7.13.3"/>
    </reaction>
</comment>
<evidence type="ECO:0000256" key="6">
    <source>
        <dbReference type="ARBA" id="ARBA00022741"/>
    </source>
</evidence>
<organism evidence="12 13">
    <name type="scientific">Aliiroseovarius halocynthiae</name>
    <dbReference type="NCBI Taxonomy" id="985055"/>
    <lineage>
        <taxon>Bacteria</taxon>
        <taxon>Pseudomonadati</taxon>
        <taxon>Pseudomonadota</taxon>
        <taxon>Alphaproteobacteria</taxon>
        <taxon>Rhodobacterales</taxon>
        <taxon>Paracoccaceae</taxon>
        <taxon>Aliiroseovarius</taxon>
    </lineage>
</organism>
<evidence type="ECO:0000256" key="10">
    <source>
        <dbReference type="SAM" id="Phobius"/>
    </source>
</evidence>
<feature type="domain" description="Histidine kinase" evidence="11">
    <location>
        <begin position="221"/>
        <end position="421"/>
    </location>
</feature>
<keyword evidence="8" id="KW-0067">ATP-binding</keyword>
<protein>
    <recommendedName>
        <fullName evidence="3">histidine kinase</fullName>
        <ecNumber evidence="3">2.7.13.3</ecNumber>
    </recommendedName>
</protein>
<keyword evidence="13" id="KW-1185">Reference proteome</keyword>
<dbReference type="EC" id="2.7.13.3" evidence="3"/>
<dbReference type="PANTHER" id="PTHR44936">
    <property type="entry name" value="SENSOR PROTEIN CREC"/>
    <property type="match status" value="1"/>
</dbReference>
<evidence type="ECO:0000256" key="7">
    <source>
        <dbReference type="ARBA" id="ARBA00022777"/>
    </source>
</evidence>
<evidence type="ECO:0000259" key="11">
    <source>
        <dbReference type="PROSITE" id="PS50109"/>
    </source>
</evidence>
<dbReference type="NCBIfam" id="NF045988">
    <property type="entry name" value="HisKinRegBRhodob"/>
    <property type="match status" value="1"/>
</dbReference>
<dbReference type="PROSITE" id="PS50109">
    <property type="entry name" value="HIS_KIN"/>
    <property type="match status" value="1"/>
</dbReference>
<dbReference type="Pfam" id="PF02518">
    <property type="entry name" value="HATPase_c"/>
    <property type="match status" value="1"/>
</dbReference>
<evidence type="ECO:0000256" key="9">
    <source>
        <dbReference type="SAM" id="MobiDB-lite"/>
    </source>
</evidence>
<feature type="region of interest" description="Disordered" evidence="9">
    <location>
        <begin position="452"/>
        <end position="471"/>
    </location>
</feature>
<dbReference type="CDD" id="cd00082">
    <property type="entry name" value="HisKA"/>
    <property type="match status" value="1"/>
</dbReference>
<keyword evidence="5" id="KW-0808">Transferase</keyword>
<dbReference type="InterPro" id="IPR050980">
    <property type="entry name" value="2C_sensor_his_kinase"/>
</dbReference>
<dbReference type="InterPro" id="IPR047770">
    <property type="entry name" value="RegB"/>
</dbReference>
<keyword evidence="7 12" id="KW-0418">Kinase</keyword>
<dbReference type="AlphaFoldDB" id="A0A545SNM6"/>
<evidence type="ECO:0000256" key="3">
    <source>
        <dbReference type="ARBA" id="ARBA00012438"/>
    </source>
</evidence>
<dbReference type="SUPFAM" id="SSF47384">
    <property type="entry name" value="Homodimeric domain of signal transducing histidine kinase"/>
    <property type="match status" value="1"/>
</dbReference>
<dbReference type="SUPFAM" id="SSF55874">
    <property type="entry name" value="ATPase domain of HSP90 chaperone/DNA topoisomerase II/histidine kinase"/>
    <property type="match status" value="1"/>
</dbReference>
<dbReference type="SMART" id="SM00388">
    <property type="entry name" value="HisKA"/>
    <property type="match status" value="1"/>
</dbReference>
<name>A0A545SNM6_9RHOB</name>
<dbReference type="PANTHER" id="PTHR44936:SF10">
    <property type="entry name" value="SENSOR PROTEIN RSTB"/>
    <property type="match status" value="1"/>
</dbReference>
<dbReference type="GO" id="GO:0000155">
    <property type="term" value="F:phosphorelay sensor kinase activity"/>
    <property type="evidence" value="ECO:0007669"/>
    <property type="project" value="InterPro"/>
</dbReference>
<keyword evidence="10" id="KW-1133">Transmembrane helix</keyword>
<evidence type="ECO:0000256" key="2">
    <source>
        <dbReference type="ARBA" id="ARBA00004651"/>
    </source>
</evidence>
<dbReference type="InterPro" id="IPR005467">
    <property type="entry name" value="His_kinase_dom"/>
</dbReference>
<accession>A0A545SNM6</accession>
<proteinExistence type="predicted"/>
<keyword evidence="10" id="KW-0472">Membrane</keyword>
<gene>
    <name evidence="12" type="ORF">FIL88_12590</name>
</gene>
<evidence type="ECO:0000256" key="5">
    <source>
        <dbReference type="ARBA" id="ARBA00022679"/>
    </source>
</evidence>
<dbReference type="Gene3D" id="3.30.565.10">
    <property type="entry name" value="Histidine kinase-like ATPase, C-terminal domain"/>
    <property type="match status" value="1"/>
</dbReference>
<keyword evidence="4" id="KW-1003">Cell membrane</keyword>